<evidence type="ECO:0000313" key="4">
    <source>
        <dbReference type="Proteomes" id="UP000625283"/>
    </source>
</evidence>
<dbReference type="Gene3D" id="3.30.110.90">
    <property type="entry name" value="Amidohydrolase"/>
    <property type="match status" value="1"/>
</dbReference>
<dbReference type="PANTHER" id="PTHR43135:SF3">
    <property type="entry name" value="ALPHA-D-RIBOSE 1-METHYLPHOSPHONATE 5-TRIPHOSPHATE DIPHOSPHATASE"/>
    <property type="match status" value="1"/>
</dbReference>
<feature type="signal peptide" evidence="1">
    <location>
        <begin position="1"/>
        <end position="22"/>
    </location>
</feature>
<dbReference type="RefSeq" id="WP_202103743.1">
    <property type="nucleotide sequence ID" value="NZ_JAERTY010000008.1"/>
</dbReference>
<dbReference type="Gene3D" id="3.40.50.10910">
    <property type="entry name" value="Amidohydrolase"/>
    <property type="match status" value="1"/>
</dbReference>
<dbReference type="PANTHER" id="PTHR43135">
    <property type="entry name" value="ALPHA-D-RIBOSE 1-METHYLPHOSPHONATE 5-TRIPHOSPHATE DIPHOSPHATASE"/>
    <property type="match status" value="1"/>
</dbReference>
<proteinExistence type="predicted"/>
<dbReference type="Gene3D" id="1.20.58.520">
    <property type="entry name" value="Amidohydrolase"/>
    <property type="match status" value="1"/>
</dbReference>
<feature type="domain" description="Amidohydrolase-related" evidence="2">
    <location>
        <begin position="84"/>
        <end position="420"/>
    </location>
</feature>
<evidence type="ECO:0000259" key="2">
    <source>
        <dbReference type="Pfam" id="PF01979"/>
    </source>
</evidence>
<dbReference type="SUPFAM" id="SSF51338">
    <property type="entry name" value="Composite domain of metallo-dependent hydrolases"/>
    <property type="match status" value="1"/>
</dbReference>
<reference evidence="3 4" key="1">
    <citation type="submission" date="2021-01" db="EMBL/GenBank/DDBJ databases">
        <title>C459-1 draft genome sequence.</title>
        <authorList>
            <person name="Zhang X.-F."/>
        </authorList>
    </citation>
    <scope>NUCLEOTIDE SEQUENCE [LARGE SCALE GENOMIC DNA]</scope>
    <source>
        <strain evidence="4">C459-1</strain>
    </source>
</reference>
<protein>
    <submittedName>
        <fullName evidence="3">Amidohydrolase family protein</fullName>
    </submittedName>
</protein>
<accession>A0ABS1R6X0</accession>
<keyword evidence="4" id="KW-1185">Reference proteome</keyword>
<dbReference type="InterPro" id="IPR051781">
    <property type="entry name" value="Metallo-dep_Hydrolase"/>
</dbReference>
<dbReference type="EMBL" id="JAERTY010000008">
    <property type="protein sequence ID" value="MBL1410035.1"/>
    <property type="molecule type" value="Genomic_DNA"/>
</dbReference>
<name>A0ABS1R6X0_9SPHI</name>
<dbReference type="Pfam" id="PF01979">
    <property type="entry name" value="Amidohydro_1"/>
    <property type="match status" value="1"/>
</dbReference>
<feature type="chain" id="PRO_5047211295" evidence="1">
    <location>
        <begin position="23"/>
        <end position="429"/>
    </location>
</feature>
<comment type="caution">
    <text evidence="3">The sequence shown here is derived from an EMBL/GenBank/DDBJ whole genome shotgun (WGS) entry which is preliminary data.</text>
</comment>
<evidence type="ECO:0000313" key="3">
    <source>
        <dbReference type="EMBL" id="MBL1410035.1"/>
    </source>
</evidence>
<dbReference type="InterPro" id="IPR006680">
    <property type="entry name" value="Amidohydro-rel"/>
</dbReference>
<dbReference type="InterPro" id="IPR032466">
    <property type="entry name" value="Metal_Hydrolase"/>
</dbReference>
<organism evidence="3 4">
    <name type="scientific">Sphingobacterium faecale</name>
    <dbReference type="NCBI Taxonomy" id="2803775"/>
    <lineage>
        <taxon>Bacteria</taxon>
        <taxon>Pseudomonadati</taxon>
        <taxon>Bacteroidota</taxon>
        <taxon>Sphingobacteriia</taxon>
        <taxon>Sphingobacteriales</taxon>
        <taxon>Sphingobacteriaceae</taxon>
        <taxon>Sphingobacterium</taxon>
    </lineage>
</organism>
<keyword evidence="1" id="KW-0732">Signal</keyword>
<evidence type="ECO:0000256" key="1">
    <source>
        <dbReference type="SAM" id="SignalP"/>
    </source>
</evidence>
<dbReference type="Gene3D" id="2.30.40.10">
    <property type="entry name" value="Urease, subunit C, domain 1"/>
    <property type="match status" value="1"/>
</dbReference>
<dbReference type="Proteomes" id="UP000625283">
    <property type="component" value="Unassembled WGS sequence"/>
</dbReference>
<dbReference type="SUPFAM" id="SSF51556">
    <property type="entry name" value="Metallo-dependent hydrolases"/>
    <property type="match status" value="1"/>
</dbReference>
<sequence>MNTVLKGIICLTVILSFLSIQAQTVKKTNTQKRLILRNVSLIDVEAKTIHKEMDIVISDKKITAIGQKVKYEEKDSVVDLTGKFVIPGIIDAHTHLTTFKSREDLKKDLAYLLRHGITSVRDVGSDARQLAEIKRAIDAKEAIGPDIYYSAFMATRDYFTHGQQKSWMVGLKDQEFAPWVQLVNPGDNLDIVMATAKATGATGIKIYMGYDKSYLKNLAEAAKKFNLEVWGHAMQFPAKPTEVALSGMKVLSHAYMLEWEGLTDPGKNVNVSLSRYNSIDFKNVNIDPFIEAALTNNIIMDATLWISEKAGTYPHAIEFTKKLYKSGIKISAGTDWSVDTKEPHPTIYDELQVLIDKCGFTPIDALRSATLIAAETFGGVSKKGSIAIGKDADIVILEANPLENIRNYQSIKMVIKNGDVIIPDSVKKY</sequence>
<dbReference type="InterPro" id="IPR011059">
    <property type="entry name" value="Metal-dep_hydrolase_composite"/>
</dbReference>
<gene>
    <name evidence="3" type="ORF">JKG61_14870</name>
</gene>